<keyword evidence="20" id="KW-1185">Reference proteome</keyword>
<evidence type="ECO:0000259" key="17">
    <source>
        <dbReference type="PROSITE" id="PS51198"/>
    </source>
</evidence>
<evidence type="ECO:0000256" key="8">
    <source>
        <dbReference type="ARBA" id="ARBA00022840"/>
    </source>
</evidence>
<dbReference type="RefSeq" id="WP_173534324.1">
    <property type="nucleotide sequence ID" value="NZ_CP054143.1"/>
</dbReference>
<feature type="binding site" evidence="15">
    <location>
        <position position="1148"/>
    </location>
    <ligand>
        <name>Mg(2+)</name>
        <dbReference type="ChEBI" id="CHEBI:18420"/>
    </ligand>
</feature>
<comment type="catalytic activity">
    <reaction evidence="13 15">
        <text>Couples ATP hydrolysis with the unwinding of duplex DNA by translocating in the 3'-5' direction.</text>
        <dbReference type="EC" id="5.6.2.4"/>
    </reaction>
</comment>
<evidence type="ECO:0000256" key="6">
    <source>
        <dbReference type="ARBA" id="ARBA00022806"/>
    </source>
</evidence>
<feature type="binding site" evidence="16">
    <location>
        <begin position="47"/>
        <end position="54"/>
    </location>
    <ligand>
        <name>ATP</name>
        <dbReference type="ChEBI" id="CHEBI:30616"/>
    </ligand>
</feature>
<comment type="function">
    <text evidence="15">A helicase/nuclease that prepares dsDNA breaks (DSB) for recombinational DNA repair. Binds to DSBs and unwinds DNA via a highly rapid and processive ATP-dependent bidirectional helicase activity. Unwinds dsDNA until it encounters a Chi (crossover hotspot instigator) sequence from the 3' direction. Cuts ssDNA a few nucleotides 3' to the Chi site. The properties and activities of the enzyme are changed at Chi. The Chi-altered holoenzyme produces a long 3'-ssDNA overhang and facilitates RecA-binding to the ssDNA for homologous DNA recombination and repair. Holoenzyme degrades any linearized DNA that is unable to undergo homologous recombination. In the holoenzyme this subunit contributes ATPase, 3'-5' helicase, exonuclease activity and loads RecA onto ssDNA.</text>
</comment>
<evidence type="ECO:0000256" key="11">
    <source>
        <dbReference type="ARBA" id="ARBA00023204"/>
    </source>
</evidence>
<dbReference type="PROSITE" id="PS51217">
    <property type="entry name" value="UVRD_HELICASE_CTER"/>
    <property type="match status" value="1"/>
</dbReference>
<dbReference type="GO" id="GO:0009338">
    <property type="term" value="C:exodeoxyribonuclease V complex"/>
    <property type="evidence" value="ECO:0007669"/>
    <property type="project" value="TreeGrafter"/>
</dbReference>
<comment type="catalytic activity">
    <reaction evidence="14 15">
        <text>ATP + H2O = ADP + phosphate + H(+)</text>
        <dbReference type="Rhea" id="RHEA:13065"/>
        <dbReference type="ChEBI" id="CHEBI:15377"/>
        <dbReference type="ChEBI" id="CHEBI:15378"/>
        <dbReference type="ChEBI" id="CHEBI:30616"/>
        <dbReference type="ChEBI" id="CHEBI:43474"/>
        <dbReference type="ChEBI" id="CHEBI:456216"/>
        <dbReference type="EC" id="5.6.2.4"/>
    </reaction>
</comment>
<keyword evidence="8 15" id="KW-0067">ATP-binding</keyword>
<keyword evidence="5 15" id="KW-0378">Hydrolase</keyword>
<evidence type="ECO:0000313" key="19">
    <source>
        <dbReference type="EMBL" id="QKJ67823.1"/>
    </source>
</evidence>
<dbReference type="GO" id="GO:0005524">
    <property type="term" value="F:ATP binding"/>
    <property type="evidence" value="ECO:0007669"/>
    <property type="project" value="UniProtKB-UniRule"/>
</dbReference>
<dbReference type="InterPro" id="IPR014016">
    <property type="entry name" value="UvrD-like_ATP-bd"/>
</dbReference>
<evidence type="ECO:0000256" key="3">
    <source>
        <dbReference type="ARBA" id="ARBA00022741"/>
    </source>
</evidence>
<dbReference type="Gene3D" id="1.10.3170.10">
    <property type="entry name" value="Recbcd, chain B, domain 2"/>
    <property type="match status" value="1"/>
</dbReference>
<feature type="active site" description="For nuclease activity" evidence="15">
    <location>
        <position position="1161"/>
    </location>
</feature>
<comment type="domain">
    <text evidence="15">The C-terminal domain has nuclease activity and interacts with RecD. It interacts with RecA, facilitating its loading onto ssDNA.</text>
</comment>
<feature type="region of interest" description="DNA-binding and helicase activity, interacts with RecC" evidence="15">
    <location>
        <begin position="1"/>
        <end position="917"/>
    </location>
</feature>
<dbReference type="AlphaFoldDB" id="A0A6M8SR66"/>
<dbReference type="PANTHER" id="PTHR11070">
    <property type="entry name" value="UVRD / RECB / PCRA DNA HELICASE FAMILY MEMBER"/>
    <property type="match status" value="1"/>
</dbReference>
<feature type="region of interest" description="Nuclease activity, interacts with RecD and RecA" evidence="15">
    <location>
        <begin position="967"/>
        <end position="1260"/>
    </location>
</feature>
<dbReference type="GO" id="GO:0043138">
    <property type="term" value="F:3'-5' DNA helicase activity"/>
    <property type="evidence" value="ECO:0007669"/>
    <property type="project" value="UniProtKB-UniRule"/>
</dbReference>
<protein>
    <recommendedName>
        <fullName evidence="15">RecBCD enzyme subunit RecB</fullName>
        <ecNumber evidence="15">3.1.11.5</ecNumber>
        <ecNumber evidence="15">5.6.2.4</ecNumber>
    </recommendedName>
    <alternativeName>
        <fullName evidence="15">DNA 3'-5' helicase subunit RecB</fullName>
    </alternativeName>
    <alternativeName>
        <fullName evidence="15">Exonuclease V subunit RecB</fullName>
        <shortName evidence="15">ExoV subunit RecB</shortName>
    </alternativeName>
    <alternativeName>
        <fullName evidence="15">Helicase/nuclease RecBCD subunit RecB</fullName>
    </alternativeName>
</protein>
<dbReference type="GO" id="GO:0000287">
    <property type="term" value="F:magnesium ion binding"/>
    <property type="evidence" value="ECO:0007669"/>
    <property type="project" value="UniProtKB-UniRule"/>
</dbReference>
<dbReference type="GO" id="GO:0000724">
    <property type="term" value="P:double-strand break repair via homologous recombination"/>
    <property type="evidence" value="ECO:0007669"/>
    <property type="project" value="UniProtKB-UniRule"/>
</dbReference>
<gene>
    <name evidence="15 19" type="primary">recB</name>
    <name evidence="19" type="ORF">HQN60_14440</name>
</gene>
<dbReference type="PANTHER" id="PTHR11070:SF23">
    <property type="entry name" value="RECBCD ENZYME SUBUNIT RECB"/>
    <property type="match status" value="1"/>
</dbReference>
<dbReference type="Pfam" id="PF13361">
    <property type="entry name" value="UvrD_C"/>
    <property type="match status" value="1"/>
</dbReference>
<dbReference type="Proteomes" id="UP000504844">
    <property type="component" value="Chromosome"/>
</dbReference>
<evidence type="ECO:0000256" key="2">
    <source>
        <dbReference type="ARBA" id="ARBA00022723"/>
    </source>
</evidence>
<evidence type="ECO:0000256" key="9">
    <source>
        <dbReference type="ARBA" id="ARBA00022842"/>
    </source>
</evidence>
<accession>A0A6M8SR66</accession>
<comment type="catalytic activity">
    <reaction evidence="15">
        <text>Exonucleolytic cleavage (in the presence of ATP) in either 5'- to 3'- or 3'- to 5'-direction to yield 5'-phosphooligonucleotides.</text>
        <dbReference type="EC" id="3.1.11.5"/>
    </reaction>
</comment>
<comment type="subunit">
    <text evidence="15">Heterotrimer of RecB, RecC and RecD. All subunits contribute to DNA-binding. Interacts with RecA.</text>
</comment>
<dbReference type="InterPro" id="IPR011604">
    <property type="entry name" value="PDDEXK-like_dom_sf"/>
</dbReference>
<dbReference type="Gene3D" id="1.10.486.10">
    <property type="entry name" value="PCRA, domain 4"/>
    <property type="match status" value="1"/>
</dbReference>
<organism evidence="19 20">
    <name type="scientific">Deefgea piscis</name>
    <dbReference type="NCBI Taxonomy" id="2739061"/>
    <lineage>
        <taxon>Bacteria</taxon>
        <taxon>Pseudomonadati</taxon>
        <taxon>Pseudomonadota</taxon>
        <taxon>Betaproteobacteria</taxon>
        <taxon>Neisseriales</taxon>
        <taxon>Chitinibacteraceae</taxon>
        <taxon>Deefgea</taxon>
    </lineage>
</organism>
<keyword evidence="3 15" id="KW-0547">Nucleotide-binding</keyword>
<keyword evidence="4 15" id="KW-0227">DNA damage</keyword>
<evidence type="ECO:0000256" key="15">
    <source>
        <dbReference type="HAMAP-Rule" id="MF_01485"/>
    </source>
</evidence>
<dbReference type="EMBL" id="CP054143">
    <property type="protein sequence ID" value="QKJ67823.1"/>
    <property type="molecule type" value="Genomic_DNA"/>
</dbReference>
<proteinExistence type="inferred from homology"/>
<comment type="cofactor">
    <cofactor evidence="15">
        <name>Mg(2+)</name>
        <dbReference type="ChEBI" id="CHEBI:18420"/>
    </cofactor>
    <text evidence="15">Binds 1 Mg(2+) ion per subunit.</text>
</comment>
<dbReference type="InterPro" id="IPR004586">
    <property type="entry name" value="RecB"/>
</dbReference>
<dbReference type="Pfam" id="PF00580">
    <property type="entry name" value="UvrD-helicase"/>
    <property type="match status" value="1"/>
</dbReference>
<evidence type="ECO:0000313" key="20">
    <source>
        <dbReference type="Proteomes" id="UP000504844"/>
    </source>
</evidence>
<dbReference type="Gene3D" id="3.90.320.10">
    <property type="match status" value="1"/>
</dbReference>
<feature type="domain" description="UvrD-like helicase ATP-binding" evidence="17">
    <location>
        <begin position="26"/>
        <end position="508"/>
    </location>
</feature>
<dbReference type="SUPFAM" id="SSF52540">
    <property type="entry name" value="P-loop containing nucleoside triphosphate hydrolases"/>
    <property type="match status" value="1"/>
</dbReference>
<keyword evidence="10 15" id="KW-0238">DNA-binding</keyword>
<dbReference type="InterPro" id="IPR027417">
    <property type="entry name" value="P-loop_NTPase"/>
</dbReference>
<comment type="domain">
    <text evidence="15">The N-terminal DNA-binding domain is a ssDNA-dependent ATPase and has ATP-dependent 3'-5' helicase function. This domain interacts with RecC.</text>
</comment>
<dbReference type="Gene3D" id="3.40.50.300">
    <property type="entry name" value="P-loop containing nucleotide triphosphate hydrolases"/>
    <property type="match status" value="2"/>
</dbReference>
<dbReference type="NCBIfam" id="TIGR00609">
    <property type="entry name" value="recB"/>
    <property type="match status" value="1"/>
</dbReference>
<dbReference type="SUPFAM" id="SSF52980">
    <property type="entry name" value="Restriction endonuclease-like"/>
    <property type="match status" value="1"/>
</dbReference>
<keyword evidence="6 15" id="KW-0347">Helicase</keyword>
<evidence type="ECO:0000256" key="7">
    <source>
        <dbReference type="ARBA" id="ARBA00022839"/>
    </source>
</evidence>
<evidence type="ECO:0000256" key="5">
    <source>
        <dbReference type="ARBA" id="ARBA00022801"/>
    </source>
</evidence>
<keyword evidence="2 15" id="KW-0479">Metal-binding</keyword>
<dbReference type="CDD" id="cd22352">
    <property type="entry name" value="RecB_C-like"/>
    <property type="match status" value="1"/>
</dbReference>
<dbReference type="EC" id="3.1.11.5" evidence="15"/>
<dbReference type="InterPro" id="IPR011335">
    <property type="entry name" value="Restrct_endonuc-II-like"/>
</dbReference>
<keyword evidence="11 15" id="KW-0234">DNA repair</keyword>
<dbReference type="HAMAP" id="MF_01485">
    <property type="entry name" value="RecB"/>
    <property type="match status" value="1"/>
</dbReference>
<evidence type="ECO:0000256" key="10">
    <source>
        <dbReference type="ARBA" id="ARBA00023125"/>
    </source>
</evidence>
<keyword evidence="12 15" id="KW-0413">Isomerase</keyword>
<comment type="similarity">
    <text evidence="15">Belongs to the helicase family. UvrD subfamily.</text>
</comment>
<feature type="binding site" evidence="15">
    <location>
        <position position="1161"/>
    </location>
    <ligand>
        <name>Mg(2+)</name>
        <dbReference type="ChEBI" id="CHEBI:18420"/>
    </ligand>
</feature>
<dbReference type="InterPro" id="IPR000212">
    <property type="entry name" value="DNA_helicase_UvrD/REP"/>
</dbReference>
<evidence type="ECO:0000256" key="16">
    <source>
        <dbReference type="PROSITE-ProRule" id="PRU00560"/>
    </source>
</evidence>
<keyword evidence="1 15" id="KW-0540">Nuclease</keyword>
<feature type="domain" description="UvrD-like helicase C-terminal" evidence="18">
    <location>
        <begin position="509"/>
        <end position="794"/>
    </location>
</feature>
<dbReference type="InterPro" id="IPR014017">
    <property type="entry name" value="DNA_helicase_UvrD-like_C"/>
</dbReference>
<evidence type="ECO:0000256" key="1">
    <source>
        <dbReference type="ARBA" id="ARBA00022722"/>
    </source>
</evidence>
<keyword evidence="9 15" id="KW-0460">Magnesium</keyword>
<evidence type="ECO:0000256" key="13">
    <source>
        <dbReference type="ARBA" id="ARBA00034617"/>
    </source>
</evidence>
<evidence type="ECO:0000256" key="14">
    <source>
        <dbReference type="ARBA" id="ARBA00048988"/>
    </source>
</evidence>
<reference evidence="19 20" key="1">
    <citation type="submission" date="2020-05" db="EMBL/GenBank/DDBJ databases">
        <title>Complete genome sequence of Deefgea sp. D17.</title>
        <authorList>
            <person name="Bae J.-W."/>
            <person name="Han J.E."/>
        </authorList>
    </citation>
    <scope>NUCLEOTIDE SEQUENCE [LARGE SCALE GENOMIC DNA]</scope>
    <source>
        <strain evidence="19 20">D17</strain>
    </source>
</reference>
<sequence>MTERQLDGSMAHASVVEGTAADKSGLPEFAPLMVHDVALGGRVLIEASAGTGKTFNITGLYARLILGAGIAPDEPAYNAAKGLLPESILVVTFTKAATAELKDRIRLRLAQLTQTFVEQTPVMVGGAPEPFCAEVWERVIAEGLDPDPLLRQLRLALATLDCAAISTIHSFCQRLLTEQAFEAGFDFDRQLLEDESELLAEITHDFWRSQVYAADMAWVAYLREQKIDVPYLEQWAGQVKSLDPGYFLPLPDLPSATYRNERRAQYAEQWRQCQYWWDQDEIAALLLNAQAGGIFSGTYKLTNEKWQDGLAAVNRLLQSPTPSVSLCKDWEKFTQSHLLKMTKKEFKPVVPQHEFFAAAEALLANADSMAADLALQLKYWRLDFARYVREQLALRKAHSGKMSFDDSITCLAAALDDTVRAQNLANKVNQKYRAALVDEFQDTDPLQFKIIDRLFGHALSDGSEPPFFMVGDPKQAIYAFRGADVYAYLGARGQAKACYSIETNFRSDAPIVEFVNALFAPKDAFVERQISHPTIAAKQSGESKWQCADDRAAVHAFVFDGGNPDTAEKMLLAATADEIAGLLNAASQGKATLSGNALSPKDIAVLVPSHRQAHAMRHALAERGVAAVMQTRESVFASSEAQGLCAMLAAIEAPAQTSLLRKALVSSVMGISVAQLLALQLDDAAWQDEVENLQSWRDEWRKFGFMPMFRRWLVEADIASRVLKQDGGERRLTNLLHVAELVQHESRSRPNPALLLAWLERQIAEPNQGAESQQMRLESDADRVRLVTIHASKGLEYPIVFCPFAWKGKGELVRNPQWVSFHQPSAAHALQIDVGTSELEAHLAQAEHEAYAEQIRLLYVAVTRAKHRLYLAYPAFEKLAWQSQAGLKNAPLTHLLRTESGQAISEHLKSLTLPLLSDAFKRLDARVSVSGLPEWTRYAGTDRALPELQLAARSKRFDYAPWSLAAPWRLASFTSLTRSYASDAVAEAGTDYDADGVQVPRLDSEALSDEMRFRFMRGSRAGTTLHSVFEHTDFTRVDAAVLAQTVTQAMQKSGLALALDAAPQVADWLLAVLAAPIELATGVLRLNQLTHRQRLNEWQFLLGCKSVDIAAFCRVLAQPEFGVEPRFIAAAQRLKPEKFVGYLNGFVDLVFFWQGQYFIADYKSNFLGDRLSDYDPAALRDVMSDSHYYLQYLLYSCAWHRHMLARLGERYDYARDFGGVLYLFIRGMSPEVANCGVWHDKPPLKLIEALNRALGEGVAQ</sequence>
<evidence type="ECO:0000256" key="12">
    <source>
        <dbReference type="ARBA" id="ARBA00023235"/>
    </source>
</evidence>
<dbReference type="GO" id="GO:0003677">
    <property type="term" value="F:DNA binding"/>
    <property type="evidence" value="ECO:0007669"/>
    <property type="project" value="UniProtKB-UniRule"/>
</dbReference>
<dbReference type="GO" id="GO:0008854">
    <property type="term" value="F:exodeoxyribonuclease V activity"/>
    <property type="evidence" value="ECO:0007669"/>
    <property type="project" value="UniProtKB-EC"/>
</dbReference>
<name>A0A6M8SR66_9NEIS</name>
<evidence type="ECO:0000256" key="4">
    <source>
        <dbReference type="ARBA" id="ARBA00022763"/>
    </source>
</evidence>
<dbReference type="EC" id="5.6.2.4" evidence="15"/>
<evidence type="ECO:0000259" key="18">
    <source>
        <dbReference type="PROSITE" id="PS51217"/>
    </source>
</evidence>
<keyword evidence="7 15" id="KW-0269">Exonuclease</keyword>
<dbReference type="PROSITE" id="PS51198">
    <property type="entry name" value="UVRD_HELICASE_ATP_BIND"/>
    <property type="match status" value="1"/>
</dbReference>
<dbReference type="KEGG" id="dee:HQN60_14440"/>
<dbReference type="GO" id="GO:0005829">
    <property type="term" value="C:cytosol"/>
    <property type="evidence" value="ECO:0007669"/>
    <property type="project" value="TreeGrafter"/>
</dbReference>
<feature type="binding site" evidence="15">
    <location>
        <position position="1026"/>
    </location>
    <ligand>
        <name>Mg(2+)</name>
        <dbReference type="ChEBI" id="CHEBI:18420"/>
    </ligand>
</feature>
<comment type="miscellaneous">
    <text evidence="15">In the RecBCD complex, RecB has a slow 3'-5' helicase, an exonuclease activity and loads RecA onto ssDNA, RecD has a fast 5'-3' helicase activity, while RecC stimulates the ATPase and processivity of the RecB helicase and contributes to recognition of the Chi site.</text>
</comment>